<dbReference type="InterPro" id="IPR029063">
    <property type="entry name" value="SAM-dependent_MTases_sf"/>
</dbReference>
<protein>
    <submittedName>
        <fullName evidence="1">Uncharacterized protein</fullName>
    </submittedName>
</protein>
<feature type="non-terminal residue" evidence="1">
    <location>
        <position position="250"/>
    </location>
</feature>
<name>A0A3B1DHX9_9ZZZZ</name>
<evidence type="ECO:0000313" key="1">
    <source>
        <dbReference type="EMBL" id="VAX36383.1"/>
    </source>
</evidence>
<sequence length="250" mass="29014">MIQYTSKEDYYHHRINQALRFLIPHNKSLLYYGQLKKNIVPHQLYTSKCVIITTQTPCESFSQNYDVIYSQKYEIASINGTFDYIVFNGSLGETSDICCLLKKIKSVCTPSTRIIVYQHNYLWQSIIQLAEFFKIKRKEKIQNWLSIRDLKSCLKGSGITSIRTFRRTIFPLKLGFIGPLLNYLSDIIPIFDALKFDQFIIARPVLKNSKDINTQKSLSIVLTVRNEKGNIQPIIEALPQICSEQEILFV</sequence>
<dbReference type="Gene3D" id="3.40.50.150">
    <property type="entry name" value="Vaccinia Virus protein VP39"/>
    <property type="match status" value="1"/>
</dbReference>
<gene>
    <name evidence="1" type="ORF">MNBD_UNCLBAC01-1023</name>
</gene>
<organism evidence="1">
    <name type="scientific">hydrothermal vent metagenome</name>
    <dbReference type="NCBI Taxonomy" id="652676"/>
    <lineage>
        <taxon>unclassified sequences</taxon>
        <taxon>metagenomes</taxon>
        <taxon>ecological metagenomes</taxon>
    </lineage>
</organism>
<dbReference type="EMBL" id="UOGJ01000094">
    <property type="protein sequence ID" value="VAX36383.1"/>
    <property type="molecule type" value="Genomic_DNA"/>
</dbReference>
<reference evidence="1" key="1">
    <citation type="submission" date="2018-06" db="EMBL/GenBank/DDBJ databases">
        <authorList>
            <person name="Zhirakovskaya E."/>
        </authorList>
    </citation>
    <scope>NUCLEOTIDE SEQUENCE</scope>
</reference>
<dbReference type="AlphaFoldDB" id="A0A3B1DHX9"/>
<dbReference type="SUPFAM" id="SSF53335">
    <property type="entry name" value="S-adenosyl-L-methionine-dependent methyltransferases"/>
    <property type="match status" value="1"/>
</dbReference>
<accession>A0A3B1DHX9</accession>
<proteinExistence type="predicted"/>